<evidence type="ECO:0000256" key="1">
    <source>
        <dbReference type="SAM" id="MobiDB-lite"/>
    </source>
</evidence>
<sequence length="630" mass="72095">MKTAEEPNDFNEIVTNIFNDIGGTDRSNNDCCSQSHGPSNSNQSWCDIKSSRRDPEMQESDSTMRISDNGNGIMDLSLSLDGDMRLGHDCDLDNSDLCPDPSQTVDSRDPCKQVDDLLSKELMDLSVRDRTSIYEELHGVRSLAIKENDSEINKDIVTKALNDLNHTLEHRIPAHKKTAFLKAQSFLYTSGTYVNDLTFRLKFLRCKLFDVDAAALLLVNYLELVQELYGDICLSCPIRLIDVQTTKEERVAFRSGFIQLLPYGDRAGRRIIMITTDALLYSTYIRVKIFLYIWTVASNDVATQQNGAVLICWDGRKDMKLPSPSEQQLVRKLFSAIPLRICGIHFCFPDSHFYRMARAIFSLTVGGAEHRNRLRFHIGEEIELKYQLGTFGVPVCQIPITETGNVKTGNFHKWIAMRKIVEEKKSADAASLSHRQSQLQLQPFLQTNVMNWNIQMQLQATLMSTQYMINKNMSTQNGTNFNPTTSFVEYPGLNDVAFRKGMSLMHHPGNDYFHGLIQSKILEHDAASQSGKARIAWWVVDEIRKRKGRFLSWDQQGWWVVLEDESKIRLKVAVFFREWKKHRRAEQNRQTISRSMKSTYKFQRLQGSRGMKSCLSLSSSDDSDIESINN</sequence>
<dbReference type="InterPro" id="IPR049227">
    <property type="entry name" value="DUF6824"/>
</dbReference>
<organism evidence="3 4">
    <name type="scientific">Pseudo-nitzschia multistriata</name>
    <dbReference type="NCBI Taxonomy" id="183589"/>
    <lineage>
        <taxon>Eukaryota</taxon>
        <taxon>Sar</taxon>
        <taxon>Stramenopiles</taxon>
        <taxon>Ochrophyta</taxon>
        <taxon>Bacillariophyta</taxon>
        <taxon>Bacillariophyceae</taxon>
        <taxon>Bacillariophycidae</taxon>
        <taxon>Bacillariales</taxon>
        <taxon>Bacillariaceae</taxon>
        <taxon>Pseudo-nitzschia</taxon>
    </lineage>
</organism>
<dbReference type="Proteomes" id="UP000291116">
    <property type="component" value="Unassembled WGS sequence"/>
</dbReference>
<evidence type="ECO:0000259" key="2">
    <source>
        <dbReference type="Pfam" id="PF20710"/>
    </source>
</evidence>
<name>A0A448Z9T1_9STRA</name>
<feature type="domain" description="DUF6824" evidence="2">
    <location>
        <begin position="495"/>
        <end position="578"/>
    </location>
</feature>
<dbReference type="EMBL" id="CAACVS010000189">
    <property type="protein sequence ID" value="VEU38827.1"/>
    <property type="molecule type" value="Genomic_DNA"/>
</dbReference>
<evidence type="ECO:0000313" key="3">
    <source>
        <dbReference type="EMBL" id="VEU38827.1"/>
    </source>
</evidence>
<dbReference type="Pfam" id="PF20710">
    <property type="entry name" value="DUF6824"/>
    <property type="match status" value="1"/>
</dbReference>
<feature type="region of interest" description="Disordered" evidence="1">
    <location>
        <begin position="29"/>
        <end position="70"/>
    </location>
</feature>
<accession>A0A448Z9T1</accession>
<feature type="compositionally biased region" description="Polar residues" evidence="1">
    <location>
        <begin position="60"/>
        <end position="70"/>
    </location>
</feature>
<gene>
    <name evidence="3" type="ORF">PSNMU_V1.4_AUG-EV-PASAV3_0056590</name>
</gene>
<feature type="compositionally biased region" description="Polar residues" evidence="1">
    <location>
        <begin position="29"/>
        <end position="45"/>
    </location>
</feature>
<keyword evidence="4" id="KW-1185">Reference proteome</keyword>
<proteinExistence type="predicted"/>
<reference evidence="3 4" key="1">
    <citation type="submission" date="2019-01" db="EMBL/GenBank/DDBJ databases">
        <authorList>
            <person name="Ferrante I. M."/>
        </authorList>
    </citation>
    <scope>NUCLEOTIDE SEQUENCE [LARGE SCALE GENOMIC DNA]</scope>
    <source>
        <strain evidence="3 4">B856</strain>
    </source>
</reference>
<protein>
    <recommendedName>
        <fullName evidence="2">DUF6824 domain-containing protein</fullName>
    </recommendedName>
</protein>
<dbReference type="AlphaFoldDB" id="A0A448Z9T1"/>
<evidence type="ECO:0000313" key="4">
    <source>
        <dbReference type="Proteomes" id="UP000291116"/>
    </source>
</evidence>